<evidence type="ECO:0000313" key="2">
    <source>
        <dbReference type="Proteomes" id="UP000283255"/>
    </source>
</evidence>
<dbReference type="EMBL" id="QZCH01000013">
    <property type="protein sequence ID" value="RJG47447.1"/>
    <property type="molecule type" value="Genomic_DNA"/>
</dbReference>
<sequence>MRFGEILGYLDSFILQRKRWSEEEVVEGDFRKVAQFICCVFTAVEFYIMAFHQVTATVAET</sequence>
<gene>
    <name evidence="1" type="ORF">D1Z90_11080</name>
</gene>
<dbReference type="AlphaFoldDB" id="A0A418YEA4"/>
<organism evidence="1 2">
    <name type="scientific">Motilimonas pumila</name>
    <dbReference type="NCBI Taxonomy" id="2303987"/>
    <lineage>
        <taxon>Bacteria</taxon>
        <taxon>Pseudomonadati</taxon>
        <taxon>Pseudomonadota</taxon>
        <taxon>Gammaproteobacteria</taxon>
        <taxon>Alteromonadales</taxon>
        <taxon>Alteromonadales genera incertae sedis</taxon>
        <taxon>Motilimonas</taxon>
    </lineage>
</organism>
<reference evidence="1 2" key="1">
    <citation type="submission" date="2018-09" db="EMBL/GenBank/DDBJ databases">
        <authorList>
            <person name="Wang F."/>
        </authorList>
    </citation>
    <scope>NUCLEOTIDE SEQUENCE [LARGE SCALE GENOMIC DNA]</scope>
    <source>
        <strain evidence="1 2">PLHSC7-2</strain>
    </source>
</reference>
<keyword evidence="2" id="KW-1185">Reference proteome</keyword>
<protein>
    <submittedName>
        <fullName evidence="1">Uncharacterized protein</fullName>
    </submittedName>
</protein>
<comment type="caution">
    <text evidence="1">The sequence shown here is derived from an EMBL/GenBank/DDBJ whole genome shotgun (WGS) entry which is preliminary data.</text>
</comment>
<reference evidence="1 2" key="2">
    <citation type="submission" date="2019-01" db="EMBL/GenBank/DDBJ databases">
        <title>Motilimonas pumilus sp. nov., isolated from the gut of sea cucumber (Apostichopus japonicus).</title>
        <authorList>
            <person name="Wang F.-Q."/>
            <person name="Ren L.-H."/>
            <person name="Lin Y.-W."/>
            <person name="Sun G.-H."/>
            <person name="Du Z.-J."/>
            <person name="Zhao J.-X."/>
            <person name="Liu X.-J."/>
            <person name="Liu L.-J."/>
        </authorList>
    </citation>
    <scope>NUCLEOTIDE SEQUENCE [LARGE SCALE GENOMIC DNA]</scope>
    <source>
        <strain evidence="1 2">PLHSC7-2</strain>
    </source>
</reference>
<dbReference type="Proteomes" id="UP000283255">
    <property type="component" value="Unassembled WGS sequence"/>
</dbReference>
<evidence type="ECO:0000313" key="1">
    <source>
        <dbReference type="EMBL" id="RJG47447.1"/>
    </source>
</evidence>
<accession>A0A418YEA4</accession>
<name>A0A418YEA4_9GAMM</name>
<proteinExistence type="predicted"/>